<organism evidence="2">
    <name type="scientific">marine sediment metagenome</name>
    <dbReference type="NCBI Taxonomy" id="412755"/>
    <lineage>
        <taxon>unclassified sequences</taxon>
        <taxon>metagenomes</taxon>
        <taxon>ecological metagenomes</taxon>
    </lineage>
</organism>
<dbReference type="AlphaFoldDB" id="X1ABD2"/>
<dbReference type="SUPFAM" id="SSF159245">
    <property type="entry name" value="AttH-like"/>
    <property type="match status" value="1"/>
</dbReference>
<accession>X1ABD2</accession>
<protein>
    <recommendedName>
        <fullName evidence="1">AsqO/PenF-like C-terminal domain-containing protein</fullName>
    </recommendedName>
</protein>
<feature type="non-terminal residue" evidence="2">
    <location>
        <position position="1"/>
    </location>
</feature>
<dbReference type="InterPro" id="IPR023374">
    <property type="entry name" value="AttH-like_dom_sf"/>
</dbReference>
<name>X1ABD2_9ZZZZ</name>
<dbReference type="Pfam" id="PF25581">
    <property type="entry name" value="AsqO_C"/>
    <property type="match status" value="1"/>
</dbReference>
<dbReference type="EMBL" id="BART01013616">
    <property type="protein sequence ID" value="GAG79144.1"/>
    <property type="molecule type" value="Genomic_DNA"/>
</dbReference>
<proteinExistence type="predicted"/>
<dbReference type="Gene3D" id="2.40.370.10">
    <property type="entry name" value="AttH-like domain"/>
    <property type="match status" value="1"/>
</dbReference>
<reference evidence="2" key="1">
    <citation type="journal article" date="2014" name="Front. Microbiol.">
        <title>High frequency of phylogenetically diverse reductive dehalogenase-homologous genes in deep subseafloor sedimentary metagenomes.</title>
        <authorList>
            <person name="Kawai M."/>
            <person name="Futagami T."/>
            <person name="Toyoda A."/>
            <person name="Takaki Y."/>
            <person name="Nishi S."/>
            <person name="Hori S."/>
            <person name="Arai W."/>
            <person name="Tsubouchi T."/>
            <person name="Morono Y."/>
            <person name="Uchiyama I."/>
            <person name="Ito T."/>
            <person name="Fujiyama A."/>
            <person name="Inagaki F."/>
            <person name="Takami H."/>
        </authorList>
    </citation>
    <scope>NUCLEOTIDE SEQUENCE</scope>
    <source>
        <strain evidence="2">Expedition CK06-06</strain>
    </source>
</reference>
<comment type="caution">
    <text evidence="2">The sequence shown here is derived from an EMBL/GenBank/DDBJ whole genome shotgun (WGS) entry which is preliminary data.</text>
</comment>
<feature type="domain" description="AsqO/PenF-like C-terminal" evidence="1">
    <location>
        <begin position="59"/>
        <end position="177"/>
    </location>
</feature>
<evidence type="ECO:0000313" key="2">
    <source>
        <dbReference type="EMBL" id="GAG79144.1"/>
    </source>
</evidence>
<gene>
    <name evidence="2" type="ORF">S01H4_27730</name>
</gene>
<evidence type="ECO:0000259" key="1">
    <source>
        <dbReference type="Pfam" id="PF25581"/>
    </source>
</evidence>
<sequence>SESGLIVDNDSGKQGWVNAIPRGDVQGTIWIDGKQIEVSGEGYHDHNWGDTDMFNCFDGWGWGRMYDEEYTYVYGWLMDQDSGKAQPSLYLAKDGEVIFASNNMQCELSDYGIHPETGDNIPNRIFFSGEENNVEVSCQLDIKDVLEANITNDVTTGISTHYYRRLNSFHGTIKMNNDLSANTFSNNALNEFVIFVAY</sequence>
<dbReference type="InterPro" id="IPR057722">
    <property type="entry name" value="AsqO/PenF-like_C"/>
</dbReference>